<protein>
    <submittedName>
        <fullName evidence="3">Uncharacterized protein</fullName>
    </submittedName>
</protein>
<feature type="compositionally biased region" description="Gly residues" evidence="1">
    <location>
        <begin position="75"/>
        <end position="109"/>
    </location>
</feature>
<evidence type="ECO:0000313" key="3">
    <source>
        <dbReference type="EMBL" id="WUS58151.1"/>
    </source>
</evidence>
<name>A0ABZ1WBB4_9ACTN</name>
<feature type="compositionally biased region" description="Low complexity" evidence="1">
    <location>
        <begin position="62"/>
        <end position="74"/>
    </location>
</feature>
<evidence type="ECO:0000256" key="2">
    <source>
        <dbReference type="SAM" id="Phobius"/>
    </source>
</evidence>
<reference evidence="3 4" key="1">
    <citation type="submission" date="2022-10" db="EMBL/GenBank/DDBJ databases">
        <title>The complete genomes of actinobacterial strains from the NBC collection.</title>
        <authorList>
            <person name="Joergensen T.S."/>
            <person name="Alvarez Arevalo M."/>
            <person name="Sterndorff E.B."/>
            <person name="Faurdal D."/>
            <person name="Vuksanovic O."/>
            <person name="Mourched A.-S."/>
            <person name="Charusanti P."/>
            <person name="Shaw S."/>
            <person name="Blin K."/>
            <person name="Weber T."/>
        </authorList>
    </citation>
    <scope>NUCLEOTIDE SEQUENCE [LARGE SCALE GENOMIC DNA]</scope>
    <source>
        <strain evidence="3 4">NBC_01247</strain>
    </source>
</reference>
<keyword evidence="4" id="KW-1185">Reference proteome</keyword>
<feature type="region of interest" description="Disordered" evidence="1">
    <location>
        <begin position="41"/>
        <end position="158"/>
    </location>
</feature>
<accession>A0ABZ1WBB4</accession>
<organism evidence="3 4">
    <name type="scientific">Kitasatospora herbaricolor</name>
    <dbReference type="NCBI Taxonomy" id="68217"/>
    <lineage>
        <taxon>Bacteria</taxon>
        <taxon>Bacillati</taxon>
        <taxon>Actinomycetota</taxon>
        <taxon>Actinomycetes</taxon>
        <taxon>Kitasatosporales</taxon>
        <taxon>Streptomycetaceae</taxon>
        <taxon>Kitasatospora</taxon>
    </lineage>
</organism>
<keyword evidence="2" id="KW-0472">Membrane</keyword>
<evidence type="ECO:0000313" key="4">
    <source>
        <dbReference type="Proteomes" id="UP001432014"/>
    </source>
</evidence>
<keyword evidence="2" id="KW-0812">Transmembrane</keyword>
<evidence type="ECO:0000256" key="1">
    <source>
        <dbReference type="SAM" id="MobiDB-lite"/>
    </source>
</evidence>
<feature type="transmembrane region" description="Helical" evidence="2">
    <location>
        <begin position="21"/>
        <end position="39"/>
    </location>
</feature>
<dbReference type="RefSeq" id="WP_329495837.1">
    <property type="nucleotide sequence ID" value="NZ_CP108460.1"/>
</dbReference>
<feature type="compositionally biased region" description="Low complexity" evidence="1">
    <location>
        <begin position="110"/>
        <end position="128"/>
    </location>
</feature>
<sequence>MPSLRQPVGPLPASIYWRRRVVVLAALAAVLALVLWLTSDQGGGGGQHKTAKPLPSPAQEITPGAAPTGPAVTGRPGGPGGGSGGAAGSGGVSGSGGGDVSLTGGGTDGGSAPAPGGTAPGGTAAPGTTSGGTTGGGSTGGGTAGGTTGGGTGAPPVNTAEVMALPVCASSQVTLELTSTQNAYQPKDKPRLALTVRNAGTAGCRVDLGRVSSLITLSASSGERIWSSGDCPTDRQSTWVQIAAGSGLTETFTWDRSRSKPQCASPDTTAAPTGNYLVVADLSGLSGGLVSARSSIRLES</sequence>
<proteinExistence type="predicted"/>
<keyword evidence="2" id="KW-1133">Transmembrane helix</keyword>
<feature type="compositionally biased region" description="Gly residues" evidence="1">
    <location>
        <begin position="129"/>
        <end position="153"/>
    </location>
</feature>
<dbReference type="EMBL" id="CP108482">
    <property type="protein sequence ID" value="WUS58151.1"/>
    <property type="molecule type" value="Genomic_DNA"/>
</dbReference>
<gene>
    <name evidence="3" type="ORF">OG469_23135</name>
</gene>
<dbReference type="Proteomes" id="UP001432014">
    <property type="component" value="Chromosome"/>
</dbReference>